<evidence type="ECO:0000313" key="2">
    <source>
        <dbReference type="EMBL" id="TMP85691.1"/>
    </source>
</evidence>
<dbReference type="STRING" id="151081.TW72_07805"/>
<dbReference type="OrthoDB" id="6300711at2"/>
<dbReference type="Proteomes" id="UP000033664">
    <property type="component" value="Unassembled WGS sequence"/>
</dbReference>
<reference evidence="4" key="3">
    <citation type="submission" date="2019-06" db="EMBL/GenBank/DDBJ databases">
        <title>Co-occurence of chitin degradation, pigmentation and bioactivity in marine Pseudoalteromonas.</title>
        <authorList>
            <person name="Sonnenschein E.C."/>
            <person name="Bech P.K."/>
        </authorList>
    </citation>
    <scope>NUCLEOTIDE SEQUENCE [LARGE SCALE GENOMIC DNA]</scope>
    <source>
        <strain evidence="4">S2897</strain>
    </source>
</reference>
<comment type="caution">
    <text evidence="1">The sequence shown here is derived from an EMBL/GenBank/DDBJ whole genome shotgun (WGS) entry which is preliminary data.</text>
</comment>
<dbReference type="Proteomes" id="UP000305874">
    <property type="component" value="Unassembled WGS sequence"/>
</dbReference>
<gene>
    <name evidence="2" type="ORF">CWC05_17360</name>
    <name evidence="1" type="ORF">TW72_07805</name>
</gene>
<organism evidence="1 3">
    <name type="scientific">Pseudoalteromonas ruthenica</name>
    <dbReference type="NCBI Taxonomy" id="151081"/>
    <lineage>
        <taxon>Bacteria</taxon>
        <taxon>Pseudomonadati</taxon>
        <taxon>Pseudomonadota</taxon>
        <taxon>Gammaproteobacteria</taxon>
        <taxon>Alteromonadales</taxon>
        <taxon>Pseudoalteromonadaceae</taxon>
        <taxon>Pseudoalteromonas</taxon>
    </lineage>
</organism>
<dbReference type="AlphaFoldDB" id="A0A0F4PJ43"/>
<evidence type="ECO:0000313" key="3">
    <source>
        <dbReference type="Proteomes" id="UP000033664"/>
    </source>
</evidence>
<dbReference type="EMBL" id="PNCG01000021">
    <property type="protein sequence ID" value="TMP85691.1"/>
    <property type="molecule type" value="Genomic_DNA"/>
</dbReference>
<proteinExistence type="predicted"/>
<reference evidence="1 3" key="1">
    <citation type="journal article" date="2015" name="BMC Genomics">
        <title>Genome mining reveals unlocked bioactive potential of marine Gram-negative bacteria.</title>
        <authorList>
            <person name="Machado H."/>
            <person name="Sonnenschein E.C."/>
            <person name="Melchiorsen J."/>
            <person name="Gram L."/>
        </authorList>
    </citation>
    <scope>NUCLEOTIDE SEQUENCE [LARGE SCALE GENOMIC DNA]</scope>
    <source>
        <strain evidence="1 3">S3137</strain>
    </source>
</reference>
<dbReference type="eggNOG" id="ENOG5033G0Y">
    <property type="taxonomic scope" value="Bacteria"/>
</dbReference>
<evidence type="ECO:0000313" key="4">
    <source>
        <dbReference type="Proteomes" id="UP000305874"/>
    </source>
</evidence>
<sequence length="68" mass="7480">MDNSNNLICDFGVHKGESYRQVPASFLNWMVGVNHHQAPVARAELRRREQAALASVSSCASQHSELTG</sequence>
<reference evidence="2 4" key="2">
    <citation type="submission" date="2017-12" db="EMBL/GenBank/DDBJ databases">
        <authorList>
            <person name="Paulsen S."/>
            <person name="Gram L.K."/>
        </authorList>
    </citation>
    <scope>NUCLEOTIDE SEQUENCE [LARGE SCALE GENOMIC DNA]</scope>
    <source>
        <strain evidence="2 4">S2897</strain>
    </source>
</reference>
<protein>
    <submittedName>
        <fullName evidence="1">Uncharacterized protein</fullName>
    </submittedName>
</protein>
<keyword evidence="3" id="KW-1185">Reference proteome</keyword>
<name>A0A0F4PJ43_9GAMM</name>
<evidence type="ECO:0000313" key="1">
    <source>
        <dbReference type="EMBL" id="KJZ00572.1"/>
    </source>
</evidence>
<accession>A0A0F4PJ43</accession>
<dbReference type="EMBL" id="JXXZ01000006">
    <property type="protein sequence ID" value="KJZ00572.1"/>
    <property type="molecule type" value="Genomic_DNA"/>
</dbReference>
<reference evidence="2" key="4">
    <citation type="submission" date="2019-09" db="EMBL/GenBank/DDBJ databases">
        <title>Co-occurence of chitin degradation, pigmentation and bioactivity in marine Pseudoalteromonas.</title>
        <authorList>
            <person name="Sonnenschein E.C."/>
            <person name="Bech P.K."/>
        </authorList>
    </citation>
    <scope>NUCLEOTIDE SEQUENCE</scope>
    <source>
        <strain evidence="2">S2897</strain>
    </source>
</reference>
<dbReference type="PATRIC" id="fig|151081.8.peg.2677"/>